<sequence length="181" mass="20149">MNIELRRKLFHVSSILLWLLPLFLLPKPLLLLLCLLVILLNLSLVFKLGKDRLKPIYDLIYYFERENNREKPSIQALWLNLGVFLSFLFFPKECSAVGVVITAVGDGFAGIVGYHFGKTKIGNKSLEGALAFFVSTSLVLFPFLGSKAFLVALAGTLAELFSKRVDDNFLLPLVGSLVACL</sequence>
<gene>
    <name evidence="2" type="ORF">ENN04_03825</name>
</gene>
<dbReference type="EMBL" id="DSAC01000046">
    <property type="protein sequence ID" value="HHO73747.1"/>
    <property type="molecule type" value="Genomic_DNA"/>
</dbReference>
<keyword evidence="2" id="KW-0548">Nucleotidyltransferase</keyword>
<reference evidence="2" key="1">
    <citation type="journal article" date="2020" name="mSystems">
        <title>Genome- and Community-Level Interaction Insights into Carbon Utilization and Element Cycling Functions of Hydrothermarchaeota in Hydrothermal Sediment.</title>
        <authorList>
            <person name="Zhou Z."/>
            <person name="Liu Y."/>
            <person name="Xu W."/>
            <person name="Pan J."/>
            <person name="Luo Z.H."/>
            <person name="Li M."/>
        </authorList>
    </citation>
    <scope>NUCLEOTIDE SEQUENCE [LARGE SCALE GENOMIC DNA]</scope>
    <source>
        <strain evidence="2">SpSt-114</strain>
    </source>
</reference>
<keyword evidence="1" id="KW-0472">Membrane</keyword>
<evidence type="ECO:0000256" key="1">
    <source>
        <dbReference type="SAM" id="Phobius"/>
    </source>
</evidence>
<comment type="caution">
    <text evidence="2">The sequence shown here is derived from an EMBL/GenBank/DDBJ whole genome shotgun (WGS) entry which is preliminary data.</text>
</comment>
<proteinExistence type="predicted"/>
<dbReference type="AlphaFoldDB" id="A0A7C5SWK0"/>
<dbReference type="GO" id="GO:0004143">
    <property type="term" value="F:ATP-dependent diacylglycerol kinase activity"/>
    <property type="evidence" value="ECO:0007669"/>
    <property type="project" value="InterPro"/>
</dbReference>
<evidence type="ECO:0000313" key="2">
    <source>
        <dbReference type="EMBL" id="HHO73747.1"/>
    </source>
</evidence>
<name>A0A7C5SWK0_9AQUI</name>
<dbReference type="PANTHER" id="PTHR31303:SF1">
    <property type="entry name" value="CTP-DEPENDENT DIACYLGLYCEROL KINASE 1"/>
    <property type="match status" value="1"/>
</dbReference>
<keyword evidence="2" id="KW-0808">Transferase</keyword>
<feature type="transmembrane region" description="Helical" evidence="1">
    <location>
        <begin position="96"/>
        <end position="117"/>
    </location>
</feature>
<keyword evidence="1" id="KW-0812">Transmembrane</keyword>
<dbReference type="InterPro" id="IPR037997">
    <property type="entry name" value="Dgk1-like"/>
</dbReference>
<feature type="transmembrane region" description="Helical" evidence="1">
    <location>
        <begin position="129"/>
        <end position="154"/>
    </location>
</feature>
<feature type="transmembrane region" description="Helical" evidence="1">
    <location>
        <begin position="73"/>
        <end position="90"/>
    </location>
</feature>
<dbReference type="GO" id="GO:0016779">
    <property type="term" value="F:nucleotidyltransferase activity"/>
    <property type="evidence" value="ECO:0007669"/>
    <property type="project" value="UniProtKB-KW"/>
</dbReference>
<dbReference type="PANTHER" id="PTHR31303">
    <property type="entry name" value="CTP-DEPENDENT DIACYLGLYCEROL KINASE 1"/>
    <property type="match status" value="1"/>
</dbReference>
<accession>A0A7C5SWK0</accession>
<protein>
    <submittedName>
        <fullName evidence="2">Phosphatidate cytidylyltransferase</fullName>
    </submittedName>
</protein>
<feature type="transmembrane region" description="Helical" evidence="1">
    <location>
        <begin position="30"/>
        <end position="49"/>
    </location>
</feature>
<organism evidence="2">
    <name type="scientific">Thermocrinis ruber</name>
    <dbReference type="NCBI Taxonomy" id="75906"/>
    <lineage>
        <taxon>Bacteria</taxon>
        <taxon>Pseudomonadati</taxon>
        <taxon>Aquificota</taxon>
        <taxon>Aquificia</taxon>
        <taxon>Aquificales</taxon>
        <taxon>Aquificaceae</taxon>
        <taxon>Thermocrinis</taxon>
    </lineage>
</organism>
<keyword evidence="1" id="KW-1133">Transmembrane helix</keyword>